<dbReference type="InterPro" id="IPR005204">
    <property type="entry name" value="Hemocyanin_N"/>
</dbReference>
<dbReference type="InterPro" id="IPR000896">
    <property type="entry name" value="Hemocyanin/hexamerin_mid_dom"/>
</dbReference>
<evidence type="ECO:0000313" key="8">
    <source>
        <dbReference type="RefSeq" id="XP_016969874.1"/>
    </source>
</evidence>
<evidence type="ECO:0000256" key="2">
    <source>
        <dbReference type="SAM" id="SignalP"/>
    </source>
</evidence>
<dbReference type="Pfam" id="PF03722">
    <property type="entry name" value="Hemocyanin_N"/>
    <property type="match status" value="1"/>
</dbReference>
<dbReference type="InterPro" id="IPR037020">
    <property type="entry name" value="Hemocyanin_C_sf"/>
</dbReference>
<dbReference type="GO" id="GO:0045735">
    <property type="term" value="F:nutrient reservoir activity"/>
    <property type="evidence" value="ECO:0007669"/>
    <property type="project" value="UniProtKB-KW"/>
</dbReference>
<dbReference type="RefSeq" id="XP_016969874.1">
    <property type="nucleotide sequence ID" value="XM_017114385.1"/>
</dbReference>
<evidence type="ECO:0000259" key="5">
    <source>
        <dbReference type="Pfam" id="PF03723"/>
    </source>
</evidence>
<dbReference type="PANTHER" id="PTHR11511">
    <property type="entry name" value="LARVAL STORAGE PROTEIN/PHENOLOXIDASE"/>
    <property type="match status" value="1"/>
</dbReference>
<feature type="domain" description="Hemocyanin middle" evidence="3">
    <location>
        <begin position="156"/>
        <end position="289"/>
    </location>
</feature>
<keyword evidence="2" id="KW-0732">Signal</keyword>
<dbReference type="Pfam" id="PF03723">
    <property type="entry name" value="Hemocyanin_C"/>
    <property type="match status" value="1"/>
</dbReference>
<dbReference type="Gene3D" id="2.60.40.1520">
    <property type="entry name" value="Hemocyanin, C-terminal domain"/>
    <property type="match status" value="1"/>
</dbReference>
<dbReference type="OrthoDB" id="6371642at2759"/>
<evidence type="ECO:0000313" key="7">
    <source>
        <dbReference type="Proteomes" id="UP001652680"/>
    </source>
</evidence>
<feature type="signal peptide" evidence="2">
    <location>
        <begin position="1"/>
        <end position="20"/>
    </location>
</feature>
<dbReference type="GO" id="GO:0097009">
    <property type="term" value="P:energy homeostasis"/>
    <property type="evidence" value="ECO:0007669"/>
    <property type="project" value="UniProtKB-ARBA"/>
</dbReference>
<proteinExistence type="predicted"/>
<evidence type="ECO:0000313" key="6">
    <source>
        <dbReference type="EnsemblMetazoa" id="XP_016969874.1"/>
    </source>
</evidence>
<dbReference type="InterPro" id="IPR036697">
    <property type="entry name" value="Hemocyanin_N_sf"/>
</dbReference>
<dbReference type="InterPro" id="IPR013788">
    <property type="entry name" value="Hemocyanin/hexamerin"/>
</dbReference>
<reference evidence="8" key="2">
    <citation type="submission" date="2025-04" db="UniProtKB">
        <authorList>
            <consortium name="RefSeq"/>
        </authorList>
    </citation>
    <scope>IDENTIFICATION</scope>
</reference>
<dbReference type="Proteomes" id="UP001652680">
    <property type="component" value="Unassembled WGS sequence"/>
</dbReference>
<keyword evidence="7" id="KW-1185">Reference proteome</keyword>
<gene>
    <name evidence="8" type="primary">LOC108037734</name>
    <name evidence="6" type="synonym">108037734</name>
</gene>
<evidence type="ECO:0000259" key="4">
    <source>
        <dbReference type="Pfam" id="PF03722"/>
    </source>
</evidence>
<dbReference type="AlphaFoldDB" id="A0A6P4E0G1"/>
<dbReference type="PANTHER" id="PTHR11511:SF5">
    <property type="entry name" value="FAT-BODY PROTEIN 1-RELATED"/>
    <property type="match status" value="1"/>
</dbReference>
<dbReference type="Pfam" id="PF00372">
    <property type="entry name" value="Hemocyanin_M"/>
    <property type="match status" value="1"/>
</dbReference>
<dbReference type="InterPro" id="IPR014756">
    <property type="entry name" value="Ig_E-set"/>
</dbReference>
<organism evidence="8">
    <name type="scientific">Drosophila rhopaloa</name>
    <name type="common">Fruit fly</name>
    <dbReference type="NCBI Taxonomy" id="1041015"/>
    <lineage>
        <taxon>Eukaryota</taxon>
        <taxon>Metazoa</taxon>
        <taxon>Ecdysozoa</taxon>
        <taxon>Arthropoda</taxon>
        <taxon>Hexapoda</taxon>
        <taxon>Insecta</taxon>
        <taxon>Pterygota</taxon>
        <taxon>Neoptera</taxon>
        <taxon>Endopterygota</taxon>
        <taxon>Diptera</taxon>
        <taxon>Brachycera</taxon>
        <taxon>Muscomorpha</taxon>
        <taxon>Ephydroidea</taxon>
        <taxon>Drosophilidae</taxon>
        <taxon>Drosophila</taxon>
        <taxon>Sophophora</taxon>
    </lineage>
</organism>
<keyword evidence="1" id="KW-0758">Storage protein</keyword>
<feature type="domain" description="Hemocyanin C-terminal" evidence="5">
    <location>
        <begin position="419"/>
        <end position="654"/>
    </location>
</feature>
<dbReference type="SUPFAM" id="SSF48056">
    <property type="entry name" value="Di-copper centre-containing domain"/>
    <property type="match status" value="1"/>
</dbReference>
<reference evidence="7" key="1">
    <citation type="journal article" date="2021" name="Elife">
        <title>Highly contiguous assemblies of 101 drosophilid genomes.</title>
        <authorList>
            <person name="Kim B.Y."/>
            <person name="Wang J.R."/>
            <person name="Miller D.E."/>
            <person name="Barmina O."/>
            <person name="Delaney E."/>
            <person name="Thompson A."/>
            <person name="Comeault A.A."/>
            <person name="Peede D."/>
            <person name="D'Agostino E.R."/>
            <person name="Pelaez J."/>
            <person name="Aguilar J.M."/>
            <person name="Haji D."/>
            <person name="Matsunaga T."/>
            <person name="Armstrong E.E."/>
            <person name="Zych M."/>
            <person name="Ogawa Y."/>
            <person name="Stamenkovic-Radak M."/>
            <person name="Jelic M."/>
            <person name="Veselinovic M.S."/>
            <person name="Tanaskovic M."/>
            <person name="Eric P."/>
            <person name="Gao J.J."/>
            <person name="Katoh T.K."/>
            <person name="Toda M.J."/>
            <person name="Watabe H."/>
            <person name="Watada M."/>
            <person name="Davis J.S."/>
            <person name="Moyle L.C."/>
            <person name="Manoli G."/>
            <person name="Bertolini E."/>
            <person name="Kostal V."/>
            <person name="Hawley R.S."/>
            <person name="Takahashi A."/>
            <person name="Jones C.D."/>
            <person name="Price D.K."/>
            <person name="Whiteman N."/>
            <person name="Kopp A."/>
            <person name="Matute D.R."/>
            <person name="Petrov D.A."/>
        </authorList>
    </citation>
    <scope>NUCLEOTIDE SEQUENCE [LARGE SCALE GENOMIC DNA]</scope>
</reference>
<name>A0A6P4E0G1_DRORH</name>
<dbReference type="EnsemblMetazoa" id="XM_017114385.1">
    <property type="protein sequence ID" value="XP_016969874.1"/>
    <property type="gene ID" value="LOC108037734"/>
</dbReference>
<dbReference type="InterPro" id="IPR008922">
    <property type="entry name" value="Di-copper_centre_dom_sf"/>
</dbReference>
<evidence type="ECO:0000259" key="3">
    <source>
        <dbReference type="Pfam" id="PF00372"/>
    </source>
</evidence>
<evidence type="ECO:0000256" key="1">
    <source>
        <dbReference type="ARBA" id="ARBA00022761"/>
    </source>
</evidence>
<dbReference type="Gene3D" id="1.20.1370.10">
    <property type="entry name" value="Hemocyanin, N-terminal domain"/>
    <property type="match status" value="1"/>
</dbReference>
<feature type="domain" description="Hemocyanin N-terminal" evidence="4">
    <location>
        <begin position="28"/>
        <end position="149"/>
    </location>
</feature>
<dbReference type="Gene3D" id="1.10.1280.10">
    <property type="entry name" value="Di-copper center containing domain from catechol oxidase"/>
    <property type="match status" value="1"/>
</dbReference>
<reference evidence="6" key="3">
    <citation type="submission" date="2025-05" db="UniProtKB">
        <authorList>
            <consortium name="EnsemblMetazoa"/>
        </authorList>
    </citation>
    <scope>IDENTIFICATION</scope>
</reference>
<accession>A0A6P4E0G1</accession>
<sequence length="657" mass="79098">MRFCVFLSLLFLNINLEVFANGIGNRYFLEKQRSLLEILHHVQEPLLNDQWRSLGEQLVTDKEQYVFYNKHMTEFYKAFNLGKLLHRNAYYNPLFADHYQQTLGLYHFFYNTRDWYTLWQNICWARVHINPGIFVQALTQVLFKREDYQALIMPKIYELWPESYHDDITVSKARKFNYANWIRYENTGDIEEIHPQKMEPLNLEGDLRSSLEWFQAMADVSILRMKQPKKRKQLYYLLEDIGWQSYWYNLNIGIAFTEENSIELQEWWYFQLSQLLARYKLERYGQKLTYKTLAPEEDIKRQNHRFEEESPKTSRIIFKRLEKLEERVADAITFRSFQLNNGSLINLDVDDNWLIGLGEIFPYDWTQLTIEQDIQPELLLDIRTTLRSENFYYYAERVLQAYRWYRQVFQPSDQKIFIPSDFRIDDMQISPLITYDQQVDVDLSNILHAKHFYLAGQFVWPFTLQQQQFRFQHKDFTYNLQISSNKTQSTIFRTFLTTSERGRIQREPFYQLDSFLTVIYPGLNRISRESNDFRGLIGDHISFTELHQFVKLAEREEYDFPLNISTPNCGFPRRLMLPRGGRGNPLKMRLLIVATVYDFKARQGNELYCDFSKGISRWDELPLAYPFDRFLDDDIQAVEISGDHVFWKDVQIMHEDF</sequence>
<protein>
    <submittedName>
        <fullName evidence="8">Larval serum protein 1 alpha chain</fullName>
    </submittedName>
</protein>
<dbReference type="SUPFAM" id="SSF48050">
    <property type="entry name" value="Hemocyanin, N-terminal domain"/>
    <property type="match status" value="1"/>
</dbReference>
<dbReference type="GO" id="GO:0005615">
    <property type="term" value="C:extracellular space"/>
    <property type="evidence" value="ECO:0007669"/>
    <property type="project" value="UniProtKB-ARBA"/>
</dbReference>
<dbReference type="SUPFAM" id="SSF81296">
    <property type="entry name" value="E set domains"/>
    <property type="match status" value="1"/>
</dbReference>
<dbReference type="InterPro" id="IPR005203">
    <property type="entry name" value="Hemocyanin_C"/>
</dbReference>
<dbReference type="GeneID" id="108037734"/>
<feature type="chain" id="PRO_5028318183" evidence="2">
    <location>
        <begin position="21"/>
        <end position="657"/>
    </location>
</feature>